<reference evidence="2" key="1">
    <citation type="submission" date="2018-11" db="EMBL/GenBank/DDBJ databases">
        <authorList>
            <person name="Grassa J C."/>
        </authorList>
    </citation>
    <scope>NUCLEOTIDE SEQUENCE [LARGE SCALE GENOMIC DNA]</scope>
</reference>
<dbReference type="EnsemblPlants" id="evm.model.05.1222">
    <property type="protein sequence ID" value="cds.evm.model.05.1222"/>
    <property type="gene ID" value="evm.TU.05.1222"/>
</dbReference>
<dbReference type="Proteomes" id="UP000596661">
    <property type="component" value="Chromosome 5"/>
</dbReference>
<dbReference type="Gramene" id="evm.model.05.1222">
    <property type="protein sequence ID" value="cds.evm.model.05.1222"/>
    <property type="gene ID" value="evm.TU.05.1222"/>
</dbReference>
<organism evidence="2 3">
    <name type="scientific">Cannabis sativa</name>
    <name type="common">Hemp</name>
    <name type="synonym">Marijuana</name>
    <dbReference type="NCBI Taxonomy" id="3483"/>
    <lineage>
        <taxon>Eukaryota</taxon>
        <taxon>Viridiplantae</taxon>
        <taxon>Streptophyta</taxon>
        <taxon>Embryophyta</taxon>
        <taxon>Tracheophyta</taxon>
        <taxon>Spermatophyta</taxon>
        <taxon>Magnoliopsida</taxon>
        <taxon>eudicotyledons</taxon>
        <taxon>Gunneridae</taxon>
        <taxon>Pentapetalae</taxon>
        <taxon>rosids</taxon>
        <taxon>fabids</taxon>
        <taxon>Rosales</taxon>
        <taxon>Cannabaceae</taxon>
        <taxon>Cannabis</taxon>
    </lineage>
</organism>
<feature type="compositionally biased region" description="Polar residues" evidence="1">
    <location>
        <begin position="1"/>
        <end position="14"/>
    </location>
</feature>
<evidence type="ECO:0000313" key="3">
    <source>
        <dbReference type="Proteomes" id="UP000596661"/>
    </source>
</evidence>
<dbReference type="EMBL" id="UZAU01000508">
    <property type="status" value="NOT_ANNOTATED_CDS"/>
    <property type="molecule type" value="Genomic_DNA"/>
</dbReference>
<protein>
    <submittedName>
        <fullName evidence="2">Uncharacterized protein</fullName>
    </submittedName>
</protein>
<evidence type="ECO:0000313" key="2">
    <source>
        <dbReference type="EnsemblPlants" id="cds.evm.model.05.1222"/>
    </source>
</evidence>
<accession>A0A803PKH4</accession>
<sequence length="118" mass="12869">MLSMWSGGSLQKGLSSCDEEEQKQEAKPVLVRAFAISQADAAASPSVVAVVIDFSRPETFGSKVVRVVREFLGVVSKELVGLMSQQEIDFTIDLAPGEELVPKAQYRMAPADLRELKK</sequence>
<name>A0A803PKH4_CANSA</name>
<evidence type="ECO:0000256" key="1">
    <source>
        <dbReference type="SAM" id="MobiDB-lite"/>
    </source>
</evidence>
<keyword evidence="3" id="KW-1185">Reference proteome</keyword>
<proteinExistence type="predicted"/>
<dbReference type="AlphaFoldDB" id="A0A803PKH4"/>
<feature type="region of interest" description="Disordered" evidence="1">
    <location>
        <begin position="1"/>
        <end position="21"/>
    </location>
</feature>
<reference evidence="2" key="2">
    <citation type="submission" date="2021-03" db="UniProtKB">
        <authorList>
            <consortium name="EnsemblPlants"/>
        </authorList>
    </citation>
    <scope>IDENTIFICATION</scope>
</reference>